<feature type="compositionally biased region" description="Acidic residues" evidence="1">
    <location>
        <begin position="468"/>
        <end position="485"/>
    </location>
</feature>
<evidence type="ECO:0000313" key="3">
    <source>
        <dbReference type="Proteomes" id="UP000433876"/>
    </source>
</evidence>
<evidence type="ECO:0000313" key="2">
    <source>
        <dbReference type="EMBL" id="KAA8623928.1"/>
    </source>
</evidence>
<dbReference type="AlphaFoldDB" id="A0A8S8ZF68"/>
<reference evidence="2 3" key="1">
    <citation type="submission" date="2017-07" db="EMBL/GenBank/DDBJ databases">
        <title>Genome sequence of the Sordaria macrospora wild type strain R19027.</title>
        <authorList>
            <person name="Nowrousian M."/>
            <person name="Teichert I."/>
            <person name="Kueck U."/>
        </authorList>
    </citation>
    <scope>NUCLEOTIDE SEQUENCE [LARGE SCALE GENOMIC DNA]</scope>
    <source>
        <strain evidence="2 3">R19027</strain>
        <tissue evidence="2">Mycelium</tissue>
    </source>
</reference>
<comment type="caution">
    <text evidence="2">The sequence shown here is derived from an EMBL/GenBank/DDBJ whole genome shotgun (WGS) entry which is preliminary data.</text>
</comment>
<proteinExistence type="predicted"/>
<feature type="region of interest" description="Disordered" evidence="1">
    <location>
        <begin position="459"/>
        <end position="519"/>
    </location>
</feature>
<organism evidence="2 3">
    <name type="scientific">Sordaria macrospora</name>
    <dbReference type="NCBI Taxonomy" id="5147"/>
    <lineage>
        <taxon>Eukaryota</taxon>
        <taxon>Fungi</taxon>
        <taxon>Dikarya</taxon>
        <taxon>Ascomycota</taxon>
        <taxon>Pezizomycotina</taxon>
        <taxon>Sordariomycetes</taxon>
        <taxon>Sordariomycetidae</taxon>
        <taxon>Sordariales</taxon>
        <taxon>Sordariaceae</taxon>
        <taxon>Sordaria</taxon>
    </lineage>
</organism>
<evidence type="ECO:0000256" key="1">
    <source>
        <dbReference type="SAM" id="MobiDB-lite"/>
    </source>
</evidence>
<dbReference type="Proteomes" id="UP000433876">
    <property type="component" value="Unassembled WGS sequence"/>
</dbReference>
<accession>A0A8S8ZF68</accession>
<dbReference type="VEuPathDB" id="FungiDB:SMAC_09476"/>
<dbReference type="EMBL" id="NMPR01000293">
    <property type="protein sequence ID" value="KAA8623928.1"/>
    <property type="molecule type" value="Genomic_DNA"/>
</dbReference>
<protein>
    <submittedName>
        <fullName evidence="2">Uncharacterized protein</fullName>
    </submittedName>
</protein>
<gene>
    <name evidence="2" type="ORF">SMACR_09476</name>
</gene>
<sequence>MGPQNMDHGWQLPGGQNAEGFEQLDLSQLFAIDDNIEVPPDNDGFGMNLSAMGNQPMPYQAAMINGGFAQHPVNLAGGQVPANQLGGQLPMNGGFLQLSSELIVQMGIVMAGVAGTELHGPFWKILDSIFYFVRNDRWASIPTIRGNFRSKASVQASHRAVGPPLPYVPATWPAYLASICAPEDEELRQGVQAHMAFAFDAFSFAVFMERMGSLESSYATVGQTRPIIARLHAKLASHEQQGLDWDADKHGAVDHQFNGLTISNVPESLASQKWQRRQKAYQTRTKYGATQASFRDAPRTEQEEGKKVKELVVAMLNLLHIVDKEYHKGGKLNHVLKEFKHMSLYNLESSAWDAMDELRTVALGMANAGVFDLDLNFKVYETFEARLEDFMTLFRSSKAAVTGTTETRKLVRFAGKPLGELSMKNMNRNGAEKKATYLAAVGEARTIIAAVAQGQQQGAAHKAAEPVQEQDSDLEHEEDSELEQEDYFKEGSEDAEDDESLPAAKRSRISNDDEVGQSL</sequence>
<name>A0A8S8ZF68_SORMA</name>
<dbReference type="OMA" id="SICAPED"/>